<proteinExistence type="predicted"/>
<gene>
    <name evidence="1" type="ordered locus">Sta7437_4352</name>
</gene>
<protein>
    <submittedName>
        <fullName evidence="1">Uncharacterized protein</fullName>
    </submittedName>
</protein>
<reference evidence="2" key="1">
    <citation type="journal article" date="2013" name="Proc. Natl. Acad. Sci. U.S.A.">
        <title>Improving the coverage of the cyanobacterial phylum using diversity-driven genome sequencing.</title>
        <authorList>
            <person name="Shih P.M."/>
            <person name="Wu D."/>
            <person name="Latifi A."/>
            <person name="Axen S.D."/>
            <person name="Fewer D.P."/>
            <person name="Talla E."/>
            <person name="Calteau A."/>
            <person name="Cai F."/>
            <person name="Tandeau de Marsac N."/>
            <person name="Rippka R."/>
            <person name="Herdman M."/>
            <person name="Sivonen K."/>
            <person name="Coursin T."/>
            <person name="Laurent T."/>
            <person name="Goodwin L."/>
            <person name="Nolan M."/>
            <person name="Davenport K.W."/>
            <person name="Han C.S."/>
            <person name="Rubin E.M."/>
            <person name="Eisen J.A."/>
            <person name="Woyke T."/>
            <person name="Gugger M."/>
            <person name="Kerfeld C.A."/>
        </authorList>
    </citation>
    <scope>NUCLEOTIDE SEQUENCE [LARGE SCALE GENOMIC DNA]</scope>
    <source>
        <strain evidence="2">ATCC 29371 / PCC 7437</strain>
    </source>
</reference>
<keyword evidence="2" id="KW-1185">Reference proteome</keyword>
<sequence length="65" mass="7778">MKSQTLPSFWDNYKLLTEKTRRSARKAYQLWKKNPLFHLCILNVLIVKRIFGQLELVVVIVRSVF</sequence>
<evidence type="ECO:0000313" key="1">
    <source>
        <dbReference type="EMBL" id="AFZ37821.1"/>
    </source>
</evidence>
<accession>K9Y0A6</accession>
<name>K9Y0A6_STAC7</name>
<dbReference type="STRING" id="111780.Sta7437_4352"/>
<dbReference type="AlphaFoldDB" id="K9Y0A6"/>
<dbReference type="KEGG" id="scs:Sta7437_4352"/>
<dbReference type="EMBL" id="CP003653">
    <property type="protein sequence ID" value="AFZ37821.1"/>
    <property type="molecule type" value="Genomic_DNA"/>
</dbReference>
<evidence type="ECO:0000313" key="2">
    <source>
        <dbReference type="Proteomes" id="UP000010473"/>
    </source>
</evidence>
<dbReference type="HOGENOM" id="CLU_2847678_0_0_3"/>
<organism evidence="1 2">
    <name type="scientific">Stanieria cyanosphaera (strain ATCC 29371 / PCC 7437)</name>
    <dbReference type="NCBI Taxonomy" id="111780"/>
    <lineage>
        <taxon>Bacteria</taxon>
        <taxon>Bacillati</taxon>
        <taxon>Cyanobacteriota</taxon>
        <taxon>Cyanophyceae</taxon>
        <taxon>Pleurocapsales</taxon>
        <taxon>Dermocarpellaceae</taxon>
        <taxon>Stanieria</taxon>
    </lineage>
</organism>
<dbReference type="Proteomes" id="UP000010473">
    <property type="component" value="Chromosome"/>
</dbReference>